<dbReference type="Proteomes" id="UP000634139">
    <property type="component" value="Unassembled WGS sequence"/>
</dbReference>
<feature type="compositionally biased region" description="Polar residues" evidence="1">
    <location>
        <begin position="1"/>
        <end position="21"/>
    </location>
</feature>
<dbReference type="Pfam" id="PF13481">
    <property type="entry name" value="AAA_25"/>
    <property type="match status" value="1"/>
</dbReference>
<reference evidence="2" key="2">
    <citation type="submission" date="2020-09" db="EMBL/GenBank/DDBJ databases">
        <authorList>
            <person name="Sun Q."/>
            <person name="Kim S."/>
        </authorList>
    </citation>
    <scope>NUCLEOTIDE SEQUENCE</scope>
    <source>
        <strain evidence="2">KCTC 32422</strain>
    </source>
</reference>
<gene>
    <name evidence="2" type="ORF">GCM10011617_12820</name>
</gene>
<evidence type="ECO:0008006" key="4">
    <source>
        <dbReference type="Google" id="ProtNLM"/>
    </source>
</evidence>
<comment type="caution">
    <text evidence="2">The sequence shown here is derived from an EMBL/GenBank/DDBJ whole genome shotgun (WGS) entry which is preliminary data.</text>
</comment>
<sequence>MSTSANTAISAADFQSGQTPEQIAAKPSAAPQRSGDVIPISTANTAIAPVPTTTPTPPIIAAPYQWLKPSQLPPRPWIYGHQLLRGSVSMIIAPGGSGKTALATGMTLSLLTGREFMGSKVWGGPKKVWIWNLEDSVEELSRGIQAAATYWQITEADVHGNLFLSCALSGDQLKLVSTRSGKLVEDYELAEAIVTEVKGKAIDVLFIDPFISSHDANENDNKSMDAVVKLLATIAYEANCSIVLLHHTNKGFGQVNENSSRGASSVVNAARSVMTINTMTKEVGESFGIDEDEVANYIKLHDHKNNRISACRSSTYMKFESVMMATSDGTEESVGVLVPVDLTAHGIPDLNERQIAEIQIEIDNGFDRQYHTADKWIGHIVGRILNLDTSSKLHKKWINDKLSQLVSDGYIKIIETKKKNGVDAKSYAVVKRAKPFPTTNNDKPPTN</sequence>
<reference evidence="2" key="1">
    <citation type="journal article" date="2014" name="Int. J. Syst. Evol. Microbiol.">
        <title>Complete genome sequence of Corynebacterium casei LMG S-19264T (=DSM 44701T), isolated from a smear-ripened cheese.</title>
        <authorList>
            <consortium name="US DOE Joint Genome Institute (JGI-PGF)"/>
            <person name="Walter F."/>
            <person name="Albersmeier A."/>
            <person name="Kalinowski J."/>
            <person name="Ruckert C."/>
        </authorList>
    </citation>
    <scope>NUCLEOTIDE SEQUENCE</scope>
    <source>
        <strain evidence="2">KCTC 32422</strain>
    </source>
</reference>
<dbReference type="AlphaFoldDB" id="A0A918RF06"/>
<dbReference type="RefSeq" id="WP_189539589.1">
    <property type="nucleotide sequence ID" value="NZ_BMZD01000002.1"/>
</dbReference>
<protein>
    <recommendedName>
        <fullName evidence="4">AAA domain-containing protein</fullName>
    </recommendedName>
</protein>
<feature type="region of interest" description="Disordered" evidence="1">
    <location>
        <begin position="1"/>
        <end position="35"/>
    </location>
</feature>
<evidence type="ECO:0000313" key="3">
    <source>
        <dbReference type="Proteomes" id="UP000634139"/>
    </source>
</evidence>
<dbReference type="Gene3D" id="3.40.50.300">
    <property type="entry name" value="P-loop containing nucleotide triphosphate hydrolases"/>
    <property type="match status" value="1"/>
</dbReference>
<name>A0A918RF06_9SPHN</name>
<accession>A0A918RF06</accession>
<proteinExistence type="predicted"/>
<evidence type="ECO:0000313" key="2">
    <source>
        <dbReference type="EMBL" id="GGZ94170.1"/>
    </source>
</evidence>
<dbReference type="SUPFAM" id="SSF52540">
    <property type="entry name" value="P-loop containing nucleoside triphosphate hydrolases"/>
    <property type="match status" value="1"/>
</dbReference>
<evidence type="ECO:0000256" key="1">
    <source>
        <dbReference type="SAM" id="MobiDB-lite"/>
    </source>
</evidence>
<organism evidence="2 3">
    <name type="scientific">Novosphingobium arvoryzae</name>
    <dbReference type="NCBI Taxonomy" id="1256514"/>
    <lineage>
        <taxon>Bacteria</taxon>
        <taxon>Pseudomonadati</taxon>
        <taxon>Pseudomonadota</taxon>
        <taxon>Alphaproteobacteria</taxon>
        <taxon>Sphingomonadales</taxon>
        <taxon>Sphingomonadaceae</taxon>
        <taxon>Novosphingobium</taxon>
    </lineage>
</organism>
<dbReference type="EMBL" id="BMZD01000002">
    <property type="protein sequence ID" value="GGZ94170.1"/>
    <property type="molecule type" value="Genomic_DNA"/>
</dbReference>
<dbReference type="InterPro" id="IPR027417">
    <property type="entry name" value="P-loop_NTPase"/>
</dbReference>
<keyword evidence="3" id="KW-1185">Reference proteome</keyword>